<sequence length="350" mass="36377">MKRQSMIDYGKPLEETSAAMPEPQGTEVVVAVRHCGVCHSDLHLHEGHFELGNGRTLDVKGGRALPFTLGHEIEGSVAAIGPEVEGVSIGDHYVIYPFIGCNDCPACRAGEEHICDRPQQIGIQVDGGYATHVVVPHPRYLLAADGIPPEIAGTYMCSGLTAFSAMERLGREAARGPLLIVGLGGVGMMGVSFARALYGTAPYVADIDPAKREAAMAAGAAAAFDPSAPDSRKAFLKATGGIYGSVDFAGAEGSLNFAQSVVLKGGTVVVAGLIGGSFSLPIPMFPLRAITIAGSYAGTLDQARRMLDLVRGGHVEAIPVTLRALSDANACLDELRAGKVSGRLVLTVGE</sequence>
<dbReference type="Proteomes" id="UP001209755">
    <property type="component" value="Unassembled WGS sequence"/>
</dbReference>
<keyword evidence="6" id="KW-0560">Oxidoreductase</keyword>
<evidence type="ECO:0000313" key="10">
    <source>
        <dbReference type="EMBL" id="MCW2309163.1"/>
    </source>
</evidence>
<dbReference type="InterPro" id="IPR013149">
    <property type="entry name" value="ADH-like_C"/>
</dbReference>
<organism evidence="10 11">
    <name type="scientific">Rhodobium gokarnense</name>
    <dbReference type="NCBI Taxonomy" id="364296"/>
    <lineage>
        <taxon>Bacteria</taxon>
        <taxon>Pseudomonadati</taxon>
        <taxon>Pseudomonadota</taxon>
        <taxon>Alphaproteobacteria</taxon>
        <taxon>Hyphomicrobiales</taxon>
        <taxon>Rhodobiaceae</taxon>
        <taxon>Rhodobium</taxon>
    </lineage>
</organism>
<dbReference type="CDD" id="cd08240">
    <property type="entry name" value="6_hydroxyhexanoate_dh_like"/>
    <property type="match status" value="1"/>
</dbReference>
<dbReference type="Gene3D" id="3.40.50.720">
    <property type="entry name" value="NAD(P)-binding Rossmann-like Domain"/>
    <property type="match status" value="1"/>
</dbReference>
<proteinExistence type="inferred from homology"/>
<keyword evidence="5" id="KW-0862">Zinc</keyword>
<evidence type="ECO:0000259" key="9">
    <source>
        <dbReference type="SMART" id="SM00829"/>
    </source>
</evidence>
<evidence type="ECO:0000256" key="3">
    <source>
        <dbReference type="ARBA" id="ARBA00013190"/>
    </source>
</evidence>
<feature type="domain" description="Enoyl reductase (ER)" evidence="9">
    <location>
        <begin position="5"/>
        <end position="346"/>
    </location>
</feature>
<keyword evidence="11" id="KW-1185">Reference proteome</keyword>
<dbReference type="InterPro" id="IPR036291">
    <property type="entry name" value="NAD(P)-bd_dom_sf"/>
</dbReference>
<evidence type="ECO:0000256" key="1">
    <source>
        <dbReference type="ARBA" id="ARBA00001947"/>
    </source>
</evidence>
<feature type="transmembrane region" description="Helical" evidence="8">
    <location>
        <begin position="178"/>
        <end position="198"/>
    </location>
</feature>
<dbReference type="Gene3D" id="3.90.180.10">
    <property type="entry name" value="Medium-chain alcohol dehydrogenases, catalytic domain"/>
    <property type="match status" value="1"/>
</dbReference>
<dbReference type="SUPFAM" id="SSF51735">
    <property type="entry name" value="NAD(P)-binding Rossmann-fold domains"/>
    <property type="match status" value="1"/>
</dbReference>
<accession>A0ABT3HFI7</accession>
<dbReference type="Pfam" id="PF08240">
    <property type="entry name" value="ADH_N"/>
    <property type="match status" value="1"/>
</dbReference>
<dbReference type="InterPro" id="IPR011032">
    <property type="entry name" value="GroES-like_sf"/>
</dbReference>
<feature type="region of interest" description="Disordered" evidence="7">
    <location>
        <begin position="1"/>
        <end position="22"/>
    </location>
</feature>
<comment type="similarity">
    <text evidence="2">Belongs to the zinc-containing alcohol dehydrogenase family.</text>
</comment>
<reference evidence="11" key="1">
    <citation type="submission" date="2023-07" db="EMBL/GenBank/DDBJ databases">
        <title>Genome sequencing of Purple Non-Sulfur Bacteria from various extreme environments.</title>
        <authorList>
            <person name="Mayer M."/>
        </authorList>
    </citation>
    <scope>NUCLEOTIDE SEQUENCE [LARGE SCALE GENOMIC DNA]</scope>
    <source>
        <strain evidence="11">DSM 17935</strain>
    </source>
</reference>
<evidence type="ECO:0000256" key="2">
    <source>
        <dbReference type="ARBA" id="ARBA00008072"/>
    </source>
</evidence>
<evidence type="ECO:0000313" key="11">
    <source>
        <dbReference type="Proteomes" id="UP001209755"/>
    </source>
</evidence>
<evidence type="ECO:0000256" key="4">
    <source>
        <dbReference type="ARBA" id="ARBA00022723"/>
    </source>
</evidence>
<keyword evidence="8" id="KW-0472">Membrane</keyword>
<name>A0ABT3HFI7_9HYPH</name>
<dbReference type="SUPFAM" id="SSF50129">
    <property type="entry name" value="GroES-like"/>
    <property type="match status" value="1"/>
</dbReference>
<dbReference type="PANTHER" id="PTHR42940">
    <property type="entry name" value="ALCOHOL DEHYDROGENASE 1-RELATED"/>
    <property type="match status" value="1"/>
</dbReference>
<dbReference type="PANTHER" id="PTHR42940:SF8">
    <property type="entry name" value="VACUOLAR PROTEIN SORTING-ASSOCIATED PROTEIN 11"/>
    <property type="match status" value="1"/>
</dbReference>
<gene>
    <name evidence="10" type="ORF">M2319_003514</name>
</gene>
<comment type="cofactor">
    <cofactor evidence="1">
        <name>Zn(2+)</name>
        <dbReference type="ChEBI" id="CHEBI:29105"/>
    </cofactor>
</comment>
<dbReference type="InterPro" id="IPR013154">
    <property type="entry name" value="ADH-like_N"/>
</dbReference>
<comment type="caution">
    <text evidence="10">The sequence shown here is derived from an EMBL/GenBank/DDBJ whole genome shotgun (WGS) entry which is preliminary data.</text>
</comment>
<evidence type="ECO:0000256" key="7">
    <source>
        <dbReference type="SAM" id="MobiDB-lite"/>
    </source>
</evidence>
<dbReference type="Pfam" id="PF00107">
    <property type="entry name" value="ADH_zinc_N"/>
    <property type="match status" value="1"/>
</dbReference>
<dbReference type="EMBL" id="JAOQNS010000011">
    <property type="protein sequence ID" value="MCW2309163.1"/>
    <property type="molecule type" value="Genomic_DNA"/>
</dbReference>
<evidence type="ECO:0000256" key="5">
    <source>
        <dbReference type="ARBA" id="ARBA00022833"/>
    </source>
</evidence>
<dbReference type="EC" id="1.1.1.1" evidence="3"/>
<dbReference type="RefSeq" id="WP_264602754.1">
    <property type="nucleotide sequence ID" value="NZ_JAOQNS010000011.1"/>
</dbReference>
<evidence type="ECO:0000256" key="8">
    <source>
        <dbReference type="SAM" id="Phobius"/>
    </source>
</evidence>
<keyword evidence="8" id="KW-1133">Transmembrane helix</keyword>
<dbReference type="SMART" id="SM00829">
    <property type="entry name" value="PKS_ER"/>
    <property type="match status" value="1"/>
</dbReference>
<keyword evidence="4" id="KW-0479">Metal-binding</keyword>
<evidence type="ECO:0000256" key="6">
    <source>
        <dbReference type="ARBA" id="ARBA00023002"/>
    </source>
</evidence>
<dbReference type="InterPro" id="IPR020843">
    <property type="entry name" value="ER"/>
</dbReference>
<keyword evidence="8" id="KW-0812">Transmembrane</keyword>
<protein>
    <recommendedName>
        <fullName evidence="3">alcohol dehydrogenase</fullName>
        <ecNumber evidence="3">1.1.1.1</ecNumber>
    </recommendedName>
</protein>